<reference evidence="1" key="1">
    <citation type="submission" date="2020-08" db="EMBL/GenBank/DDBJ databases">
        <title>Multicomponent nature underlies the extraordinary mechanical properties of spider dragline silk.</title>
        <authorList>
            <person name="Kono N."/>
            <person name="Nakamura H."/>
            <person name="Mori M."/>
            <person name="Yoshida Y."/>
            <person name="Ohtoshi R."/>
            <person name="Malay A.D."/>
            <person name="Moran D.A.P."/>
            <person name="Tomita M."/>
            <person name="Numata K."/>
            <person name="Arakawa K."/>
        </authorList>
    </citation>
    <scope>NUCLEOTIDE SEQUENCE</scope>
</reference>
<feature type="non-terminal residue" evidence="1">
    <location>
        <position position="1"/>
    </location>
</feature>
<protein>
    <submittedName>
        <fullName evidence="1">Uncharacterized protein</fullName>
    </submittedName>
</protein>
<name>A0A8X6TA21_NEPPI</name>
<accession>A0A8X6TA21</accession>
<evidence type="ECO:0000313" key="2">
    <source>
        <dbReference type="Proteomes" id="UP000887013"/>
    </source>
</evidence>
<keyword evidence="2" id="KW-1185">Reference proteome</keyword>
<evidence type="ECO:0000313" key="1">
    <source>
        <dbReference type="EMBL" id="GFS86385.1"/>
    </source>
</evidence>
<sequence>CNLPVDLGELGCSMVEHVLRLRTSITLYIVFVRFYYTSDIQITGYHAFLSESAIPGSELVIFFSPHQMSVPSEAKCPCISGCTLELISSL</sequence>
<dbReference type="Proteomes" id="UP000887013">
    <property type="component" value="Unassembled WGS sequence"/>
</dbReference>
<organism evidence="1 2">
    <name type="scientific">Nephila pilipes</name>
    <name type="common">Giant wood spider</name>
    <name type="synonym">Nephila maculata</name>
    <dbReference type="NCBI Taxonomy" id="299642"/>
    <lineage>
        <taxon>Eukaryota</taxon>
        <taxon>Metazoa</taxon>
        <taxon>Ecdysozoa</taxon>
        <taxon>Arthropoda</taxon>
        <taxon>Chelicerata</taxon>
        <taxon>Arachnida</taxon>
        <taxon>Araneae</taxon>
        <taxon>Araneomorphae</taxon>
        <taxon>Entelegynae</taxon>
        <taxon>Araneoidea</taxon>
        <taxon>Nephilidae</taxon>
        <taxon>Nephila</taxon>
    </lineage>
</organism>
<dbReference type="EMBL" id="BMAW01098759">
    <property type="protein sequence ID" value="GFS86385.1"/>
    <property type="molecule type" value="Genomic_DNA"/>
</dbReference>
<proteinExistence type="predicted"/>
<gene>
    <name evidence="1" type="ORF">NPIL_223761</name>
</gene>
<comment type="caution">
    <text evidence="1">The sequence shown here is derived from an EMBL/GenBank/DDBJ whole genome shotgun (WGS) entry which is preliminary data.</text>
</comment>
<dbReference type="AlphaFoldDB" id="A0A8X6TA21"/>